<dbReference type="EMBL" id="JBHFPV010000002">
    <property type="protein sequence ID" value="MFH6603848.1"/>
    <property type="molecule type" value="Genomic_DNA"/>
</dbReference>
<evidence type="ECO:0000313" key="1">
    <source>
        <dbReference type="EMBL" id="MFH6603848.1"/>
    </source>
</evidence>
<comment type="caution">
    <text evidence="1">The sequence shown here is derived from an EMBL/GenBank/DDBJ whole genome shotgun (WGS) entry which is preliminary data.</text>
</comment>
<reference evidence="1" key="1">
    <citation type="submission" date="2024-09" db="EMBL/GenBank/DDBJ databases">
        <authorList>
            <person name="Liu J."/>
        </authorList>
    </citation>
    <scope>NUCLEOTIDE SEQUENCE</scope>
    <source>
        <strain evidence="1">NBU2967</strain>
    </source>
</reference>
<gene>
    <name evidence="1" type="ORF">ACEZ3G_10205</name>
</gene>
<sequence length="55" mass="6118">MDVFSEIIQKSALGIMSRPYKAATLLLFSAIVTMLMTMLVILLIHGPAMVIRFGY</sequence>
<proteinExistence type="predicted"/>
<name>A0ACC7LK15_9FLAO</name>
<protein>
    <submittedName>
        <fullName evidence="1">Uncharacterized protein</fullName>
    </submittedName>
</protein>
<accession>A0ACC7LK15</accession>
<dbReference type="Proteomes" id="UP001595191">
    <property type="component" value="Unassembled WGS sequence"/>
</dbReference>
<evidence type="ECO:0000313" key="2">
    <source>
        <dbReference type="Proteomes" id="UP001595191"/>
    </source>
</evidence>
<keyword evidence="2" id="KW-1185">Reference proteome</keyword>
<organism evidence="1 2">
    <name type="scientific">Meishania litoralis</name>
    <dbReference type="NCBI Taxonomy" id="3434685"/>
    <lineage>
        <taxon>Bacteria</taxon>
        <taxon>Pseudomonadati</taxon>
        <taxon>Bacteroidota</taxon>
        <taxon>Flavobacteriia</taxon>
        <taxon>Flavobacteriales</taxon>
        <taxon>Flavobacteriaceae</taxon>
        <taxon>Meishania</taxon>
    </lineage>
</organism>